<dbReference type="InterPro" id="IPR048846">
    <property type="entry name" value="PaaX-like_central"/>
</dbReference>
<organism evidence="3 4">
    <name type="scientific">Candidatus Doudnabacteria bacterium RIFCSPHIGHO2_01_FULL_46_24</name>
    <dbReference type="NCBI Taxonomy" id="1817825"/>
    <lineage>
        <taxon>Bacteria</taxon>
        <taxon>Candidatus Doudnaibacteriota</taxon>
    </lineage>
</organism>
<name>A0A1F5NTN8_9BACT</name>
<comment type="caution">
    <text evidence="3">The sequence shown here is derived from an EMBL/GenBank/DDBJ whole genome shotgun (WGS) entry which is preliminary data.</text>
</comment>
<evidence type="ECO:0000313" key="4">
    <source>
        <dbReference type="Proteomes" id="UP000178892"/>
    </source>
</evidence>
<accession>A0A1F5NTN8</accession>
<reference evidence="3 4" key="1">
    <citation type="journal article" date="2016" name="Nat. Commun.">
        <title>Thousands of microbial genomes shed light on interconnected biogeochemical processes in an aquifer system.</title>
        <authorList>
            <person name="Anantharaman K."/>
            <person name="Brown C.T."/>
            <person name="Hug L.A."/>
            <person name="Sharon I."/>
            <person name="Castelle C.J."/>
            <person name="Probst A.J."/>
            <person name="Thomas B.C."/>
            <person name="Singh A."/>
            <person name="Wilkins M.J."/>
            <person name="Karaoz U."/>
            <person name="Brodie E.L."/>
            <person name="Williams K.H."/>
            <person name="Hubbard S.S."/>
            <person name="Banfield J.F."/>
        </authorList>
    </citation>
    <scope>NUCLEOTIDE SEQUENCE [LARGE SCALE GENOMIC DNA]</scope>
</reference>
<gene>
    <name evidence="3" type="ORF">A2720_03940</name>
</gene>
<dbReference type="AlphaFoldDB" id="A0A1F5NTN8"/>
<evidence type="ECO:0000256" key="1">
    <source>
        <dbReference type="SAM" id="Phobius"/>
    </source>
</evidence>
<feature type="domain" description="Transcriptional repressor PaaX-like central Cas2-like" evidence="2">
    <location>
        <begin position="100"/>
        <end position="173"/>
    </location>
</feature>
<dbReference type="STRING" id="1817825.A2720_03940"/>
<dbReference type="EMBL" id="MFEL01000012">
    <property type="protein sequence ID" value="OGE81027.1"/>
    <property type="molecule type" value="Genomic_DNA"/>
</dbReference>
<protein>
    <recommendedName>
        <fullName evidence="2">Transcriptional repressor PaaX-like central Cas2-like domain-containing protein</fullName>
    </recommendedName>
</protein>
<dbReference type="Gene3D" id="3.30.70.2650">
    <property type="match status" value="1"/>
</dbReference>
<dbReference type="Proteomes" id="UP000178892">
    <property type="component" value="Unassembled WGS sequence"/>
</dbReference>
<proteinExistence type="predicted"/>
<keyword evidence="1" id="KW-1133">Transmembrane helix</keyword>
<keyword evidence="1" id="KW-0812">Transmembrane</keyword>
<keyword evidence="1" id="KW-0472">Membrane</keyword>
<evidence type="ECO:0000313" key="3">
    <source>
        <dbReference type="EMBL" id="OGE81027.1"/>
    </source>
</evidence>
<evidence type="ECO:0000259" key="2">
    <source>
        <dbReference type="Pfam" id="PF20803"/>
    </source>
</evidence>
<feature type="transmembrane region" description="Helical" evidence="1">
    <location>
        <begin position="13"/>
        <end position="41"/>
    </location>
</feature>
<dbReference type="Pfam" id="PF20803">
    <property type="entry name" value="PaaX_M"/>
    <property type="match status" value="1"/>
</dbReference>
<sequence>MEQGKKGQIVKDILLTLVVLGILTAVAVVAPNAILALGLLVRKKKYTKRQITRALSHLKDKKILGIGNDGRGNTVIKLTDQGKAKIIRYKLEDMVLNKPKRWDQKWRIVIFDIPEKFRVNRNTLSQKLKALGFYQMQKSAWLWPYPVEDEVTFLKEVYEIRPFVSLVTADRIEGEWRYLKHFGLSKI</sequence>